<dbReference type="EMBL" id="FOYW01000001">
    <property type="protein sequence ID" value="SFR61121.1"/>
    <property type="molecule type" value="Genomic_DNA"/>
</dbReference>
<dbReference type="PANTHER" id="PTHR32015:SF1">
    <property type="entry name" value="LIPASE"/>
    <property type="match status" value="1"/>
</dbReference>
<feature type="chain" id="PRO_5011459520" evidence="1">
    <location>
        <begin position="22"/>
        <end position="364"/>
    </location>
</feature>
<proteinExistence type="predicted"/>
<dbReference type="ESTHER" id="9alte-a0a1i6i343">
    <property type="family name" value="PHAZ7_phb_depolymerase"/>
</dbReference>
<dbReference type="SUPFAM" id="SSF53474">
    <property type="entry name" value="alpha/beta-Hydrolases"/>
    <property type="match status" value="1"/>
</dbReference>
<sequence>MKFLSLIAVLLFALTAQTAFALNCGSFDGKFCSGEAFQFGGGFSPTVGYGGFGGDNNTASKVPVVFIHGNADSALGWDSPTFQVPGYSKAPHSVYDHFKAAGYNDSELFGVTWLHSSEQGSDGAPDNYHQSSKYYIIAKFIKEVKAYTGASKVDIVSHSMGVSQTLAALEYYGTHGDIRRFVNIAGGLRGLHSCYYTGYANPYAKTCGSQNAYDKYVFGFFKEGWYGGVYVNNDWTGTGTRRSMRNMPGVHSGIRFYTISAGWHDQIHCSTTTGWDYCGYGPDFNSDSNVIAQVDVGTGSYATQYDWDWADGMLTVKDGGDIDGVGHFHSRSNTGAIIHRMLSTTCSSSCADNYSGAYGPAYNY</sequence>
<evidence type="ECO:0000313" key="3">
    <source>
        <dbReference type="Proteomes" id="UP000198644"/>
    </source>
</evidence>
<dbReference type="AlphaFoldDB" id="A0A1I6I343"/>
<gene>
    <name evidence="2" type="ORF">SAMN05216203_1769</name>
</gene>
<dbReference type="GO" id="GO:0016042">
    <property type="term" value="P:lipid catabolic process"/>
    <property type="evidence" value="ECO:0007669"/>
    <property type="project" value="InterPro"/>
</dbReference>
<dbReference type="InterPro" id="IPR002918">
    <property type="entry name" value="Lipase_EstA/Esterase_EstB"/>
</dbReference>
<protein>
    <submittedName>
        <fullName evidence="2">Lipase (Class 2)</fullName>
    </submittedName>
</protein>
<dbReference type="Gene3D" id="3.40.50.1820">
    <property type="entry name" value="alpha/beta hydrolase"/>
    <property type="match status" value="1"/>
</dbReference>
<name>A0A1I6I343_9GAMM</name>
<dbReference type="Pfam" id="PF01674">
    <property type="entry name" value="Lipase_2"/>
    <property type="match status" value="1"/>
</dbReference>
<dbReference type="STRING" id="650891.SAMN05216203_1769"/>
<reference evidence="2 3" key="1">
    <citation type="submission" date="2016-10" db="EMBL/GenBank/DDBJ databases">
        <authorList>
            <person name="de Groot N.N."/>
        </authorList>
    </citation>
    <scope>NUCLEOTIDE SEQUENCE [LARGE SCALE GENOMIC DNA]</scope>
    <source>
        <strain evidence="2 3">CGMCC 1.9167</strain>
    </source>
</reference>
<dbReference type="PANTHER" id="PTHR32015">
    <property type="entry name" value="FASTING INDUCED LIPASE"/>
    <property type="match status" value="1"/>
</dbReference>
<dbReference type="RefSeq" id="WP_167812613.1">
    <property type="nucleotide sequence ID" value="NZ_FOYW01000001.1"/>
</dbReference>
<evidence type="ECO:0000313" key="2">
    <source>
        <dbReference type="EMBL" id="SFR61121.1"/>
    </source>
</evidence>
<dbReference type="Proteomes" id="UP000198644">
    <property type="component" value="Unassembled WGS sequence"/>
</dbReference>
<keyword evidence="1" id="KW-0732">Signal</keyword>
<dbReference type="GO" id="GO:0016298">
    <property type="term" value="F:lipase activity"/>
    <property type="evidence" value="ECO:0007669"/>
    <property type="project" value="TreeGrafter"/>
</dbReference>
<organism evidence="2 3">
    <name type="scientific">Marinobacter daqiaonensis</name>
    <dbReference type="NCBI Taxonomy" id="650891"/>
    <lineage>
        <taxon>Bacteria</taxon>
        <taxon>Pseudomonadati</taxon>
        <taxon>Pseudomonadota</taxon>
        <taxon>Gammaproteobacteria</taxon>
        <taxon>Pseudomonadales</taxon>
        <taxon>Marinobacteraceae</taxon>
        <taxon>Marinobacter</taxon>
    </lineage>
</organism>
<dbReference type="InterPro" id="IPR029058">
    <property type="entry name" value="AB_hydrolase_fold"/>
</dbReference>
<keyword evidence="3" id="KW-1185">Reference proteome</keyword>
<evidence type="ECO:0000256" key="1">
    <source>
        <dbReference type="SAM" id="SignalP"/>
    </source>
</evidence>
<accession>A0A1I6I343</accession>
<feature type="signal peptide" evidence="1">
    <location>
        <begin position="1"/>
        <end position="21"/>
    </location>
</feature>